<evidence type="ECO:0000313" key="3">
    <source>
        <dbReference type="Proteomes" id="UP001519460"/>
    </source>
</evidence>
<proteinExistence type="predicted"/>
<feature type="chain" id="PRO_5044811268" description="Mesenchyme-specific cell surface glycoprotein" evidence="1">
    <location>
        <begin position="18"/>
        <end position="525"/>
    </location>
</feature>
<reference evidence="2 3" key="1">
    <citation type="journal article" date="2023" name="Sci. Data">
        <title>Genome assembly of the Korean intertidal mud-creeper Batillaria attramentaria.</title>
        <authorList>
            <person name="Patra A.K."/>
            <person name="Ho P.T."/>
            <person name="Jun S."/>
            <person name="Lee S.J."/>
            <person name="Kim Y."/>
            <person name="Won Y.J."/>
        </authorList>
    </citation>
    <scope>NUCLEOTIDE SEQUENCE [LARGE SCALE GENOMIC DNA]</scope>
    <source>
        <strain evidence="2">Wonlab-2016</strain>
    </source>
</reference>
<evidence type="ECO:0000256" key="1">
    <source>
        <dbReference type="SAM" id="SignalP"/>
    </source>
</evidence>
<dbReference type="SUPFAM" id="SSF101898">
    <property type="entry name" value="NHL repeat"/>
    <property type="match status" value="1"/>
</dbReference>
<accession>A0ABD0KWK2</accession>
<keyword evidence="1" id="KW-0732">Signal</keyword>
<organism evidence="2 3">
    <name type="scientific">Batillaria attramentaria</name>
    <dbReference type="NCBI Taxonomy" id="370345"/>
    <lineage>
        <taxon>Eukaryota</taxon>
        <taxon>Metazoa</taxon>
        <taxon>Spiralia</taxon>
        <taxon>Lophotrochozoa</taxon>
        <taxon>Mollusca</taxon>
        <taxon>Gastropoda</taxon>
        <taxon>Caenogastropoda</taxon>
        <taxon>Sorbeoconcha</taxon>
        <taxon>Cerithioidea</taxon>
        <taxon>Batillariidae</taxon>
        <taxon>Batillaria</taxon>
    </lineage>
</organism>
<dbReference type="SUPFAM" id="SSF63825">
    <property type="entry name" value="YWTD domain"/>
    <property type="match status" value="1"/>
</dbReference>
<gene>
    <name evidence="2" type="ORF">BaRGS_00017384</name>
</gene>
<evidence type="ECO:0008006" key="4">
    <source>
        <dbReference type="Google" id="ProtNLM"/>
    </source>
</evidence>
<protein>
    <recommendedName>
        <fullName evidence="4">Mesenchyme-specific cell surface glycoprotein</fullName>
    </recommendedName>
</protein>
<name>A0ABD0KWK2_9CAEN</name>
<sequence>MYSALVLLLATVSPAWSVFRLEPGAFMKLPDQLGRTTFDNGAANKADYDAEENFLYVIGYRADVMHVVNMADPANPSLAATKTFNKVNEGLPDSVKVCRGGINRDFLAVSFEAPKQTEHAHVHLYELLTPATVNNDLVHLKDVVTLDSYDPKAMAWTPTCTQLVVISEGDPHEVNGVFTDPPGDVELLTPSFGYTVDRQSIPLHEDDLATAGIRQVFHQCDSVTGSHPMPPQSSRKQDLEAKTVHVDQNSMAYIVFQENNAIAKYDLTDFSPDRKLQFFDLGTKDWGNYALDGAYEDQAVALEERPGLRSLYQPNSLVSFELDGKTWLATADQGSIRRYTLATCRYDESVEGYDYVTAFGGRGFSIYDADNMNRVYDSGDSLERYFVSGSASQAEEAMFNAKVGTATSLQTSQRDRASPETGPTPSAIAVADWSNSTKVLVIANGLYGGLYVYSVNSGPSVNFEGYIRRGNPAVSWRDAYDADGDGVGEPEITDLLYFSDEGQSTVVAVSSKAAALSFYRLVENP</sequence>
<dbReference type="InterPro" id="IPR052956">
    <property type="entry name" value="Mesenchyme-surface_protein"/>
</dbReference>
<evidence type="ECO:0000313" key="2">
    <source>
        <dbReference type="EMBL" id="KAK7491406.1"/>
    </source>
</evidence>
<dbReference type="PANTHER" id="PTHR46928">
    <property type="entry name" value="MESENCHYME-SPECIFIC CELL SURFACE GLYCOPROTEIN"/>
    <property type="match status" value="1"/>
</dbReference>
<keyword evidence="3" id="KW-1185">Reference proteome</keyword>
<dbReference type="EMBL" id="JACVVK020000115">
    <property type="protein sequence ID" value="KAK7491406.1"/>
    <property type="molecule type" value="Genomic_DNA"/>
</dbReference>
<feature type="signal peptide" evidence="1">
    <location>
        <begin position="1"/>
        <end position="17"/>
    </location>
</feature>
<dbReference type="PANTHER" id="PTHR46928:SF1">
    <property type="entry name" value="MESENCHYME-SPECIFIC CELL SURFACE GLYCOPROTEIN"/>
    <property type="match status" value="1"/>
</dbReference>
<comment type="caution">
    <text evidence="2">The sequence shown here is derived from an EMBL/GenBank/DDBJ whole genome shotgun (WGS) entry which is preliminary data.</text>
</comment>
<dbReference type="AlphaFoldDB" id="A0ABD0KWK2"/>
<dbReference type="Proteomes" id="UP001519460">
    <property type="component" value="Unassembled WGS sequence"/>
</dbReference>